<dbReference type="Proteomes" id="UP000552097">
    <property type="component" value="Unassembled WGS sequence"/>
</dbReference>
<comment type="caution">
    <text evidence="2">The sequence shown here is derived from an EMBL/GenBank/DDBJ whole genome shotgun (WGS) entry which is preliminary data.</text>
</comment>
<reference evidence="2 3" key="1">
    <citation type="submission" date="2020-08" db="EMBL/GenBank/DDBJ databases">
        <title>Sequencing the genomes of 1000 actinobacteria strains.</title>
        <authorList>
            <person name="Klenk H.-P."/>
        </authorList>
    </citation>
    <scope>NUCLEOTIDE SEQUENCE [LARGE SCALE GENOMIC DNA]</scope>
    <source>
        <strain evidence="2 3">DSM 45486</strain>
    </source>
</reference>
<dbReference type="InterPro" id="IPR007278">
    <property type="entry name" value="DUF397"/>
</dbReference>
<dbReference type="Pfam" id="PF04149">
    <property type="entry name" value="DUF397"/>
    <property type="match status" value="1"/>
</dbReference>
<feature type="domain" description="DUF397" evidence="1">
    <location>
        <begin position="5"/>
        <end position="53"/>
    </location>
</feature>
<sequence length="58" mass="6207">MNAPNWRRSSRSNTATNCVELRNDLAAIRDSKDAGGPALAFSGPGAVRRFVTATNTSR</sequence>
<dbReference type="RefSeq" id="WP_184914815.1">
    <property type="nucleotide sequence ID" value="NZ_JACHMO010000001.1"/>
</dbReference>
<evidence type="ECO:0000313" key="3">
    <source>
        <dbReference type="Proteomes" id="UP000552097"/>
    </source>
</evidence>
<accession>A0A7W9LY37</accession>
<organism evidence="2 3">
    <name type="scientific">Saccharothrix ecbatanensis</name>
    <dbReference type="NCBI Taxonomy" id="1105145"/>
    <lineage>
        <taxon>Bacteria</taxon>
        <taxon>Bacillati</taxon>
        <taxon>Actinomycetota</taxon>
        <taxon>Actinomycetes</taxon>
        <taxon>Pseudonocardiales</taxon>
        <taxon>Pseudonocardiaceae</taxon>
        <taxon>Saccharothrix</taxon>
    </lineage>
</organism>
<evidence type="ECO:0000313" key="2">
    <source>
        <dbReference type="EMBL" id="MBB5800399.1"/>
    </source>
</evidence>
<evidence type="ECO:0000259" key="1">
    <source>
        <dbReference type="Pfam" id="PF04149"/>
    </source>
</evidence>
<gene>
    <name evidence="2" type="ORF">F4560_000167</name>
</gene>
<protein>
    <recommendedName>
        <fullName evidence="1">DUF397 domain-containing protein</fullName>
    </recommendedName>
</protein>
<dbReference type="AlphaFoldDB" id="A0A7W9LY37"/>
<proteinExistence type="predicted"/>
<keyword evidence="3" id="KW-1185">Reference proteome</keyword>
<dbReference type="EMBL" id="JACHMO010000001">
    <property type="protein sequence ID" value="MBB5800399.1"/>
    <property type="molecule type" value="Genomic_DNA"/>
</dbReference>
<name>A0A7W9LY37_9PSEU</name>